<sequence>MSREAAKHASAHVQLLALIARYDLASDFSIHLIHKHYAIPHGMVMVYERVQSEKREDFYFSTPRNPANTPKPRGVYFQAVPGGKMVAYEYTTEPDKELKKHEGFVREFSNLIIALGVQDVFALTVCSFAQSRLTEIEMPDAVSTVLLRDDSWLPKGKETTATATDWYAGSEYIDKARNASKCPGPIMLACMTTRTGTHHGLHCRATRGSHTTRSIDPFKDEIWVDDMLLEKGTVSHAMMAKALEFTISA</sequence>
<evidence type="ECO:0000313" key="1">
    <source>
        <dbReference type="EMBL" id="CAF9920909.1"/>
    </source>
</evidence>
<accession>A0A8H3FC85</accession>
<reference evidence="1" key="1">
    <citation type="submission" date="2021-03" db="EMBL/GenBank/DDBJ databases">
        <authorList>
            <person name="Tagirdzhanova G."/>
        </authorList>
    </citation>
    <scope>NUCLEOTIDE SEQUENCE</scope>
</reference>
<gene>
    <name evidence="1" type="ORF">GOMPHAMPRED_002173</name>
</gene>
<name>A0A8H3FC85_9LECA</name>
<dbReference type="OrthoDB" id="2322999at2759"/>
<comment type="caution">
    <text evidence="1">The sequence shown here is derived from an EMBL/GenBank/DDBJ whole genome shotgun (WGS) entry which is preliminary data.</text>
</comment>
<dbReference type="Proteomes" id="UP000664169">
    <property type="component" value="Unassembled WGS sequence"/>
</dbReference>
<evidence type="ECO:0000313" key="2">
    <source>
        <dbReference type="Proteomes" id="UP000664169"/>
    </source>
</evidence>
<proteinExistence type="predicted"/>
<keyword evidence="2" id="KW-1185">Reference proteome</keyword>
<dbReference type="AlphaFoldDB" id="A0A8H3FC85"/>
<dbReference type="EMBL" id="CAJPDQ010000016">
    <property type="protein sequence ID" value="CAF9920909.1"/>
    <property type="molecule type" value="Genomic_DNA"/>
</dbReference>
<organism evidence="1 2">
    <name type="scientific">Gomphillus americanus</name>
    <dbReference type="NCBI Taxonomy" id="1940652"/>
    <lineage>
        <taxon>Eukaryota</taxon>
        <taxon>Fungi</taxon>
        <taxon>Dikarya</taxon>
        <taxon>Ascomycota</taxon>
        <taxon>Pezizomycotina</taxon>
        <taxon>Lecanoromycetes</taxon>
        <taxon>OSLEUM clade</taxon>
        <taxon>Ostropomycetidae</taxon>
        <taxon>Ostropales</taxon>
        <taxon>Graphidaceae</taxon>
        <taxon>Gomphilloideae</taxon>
        <taxon>Gomphillus</taxon>
    </lineage>
</organism>
<protein>
    <submittedName>
        <fullName evidence="1">Uncharacterized protein</fullName>
    </submittedName>
</protein>